<gene>
    <name evidence="2" type="ORF">O181_019878</name>
</gene>
<feature type="region of interest" description="Disordered" evidence="1">
    <location>
        <begin position="1"/>
        <end position="96"/>
    </location>
</feature>
<accession>A0A9Q3CBW5</accession>
<evidence type="ECO:0000313" key="3">
    <source>
        <dbReference type="Proteomes" id="UP000765509"/>
    </source>
</evidence>
<dbReference type="EMBL" id="AVOT02005860">
    <property type="protein sequence ID" value="MBW0480163.1"/>
    <property type="molecule type" value="Genomic_DNA"/>
</dbReference>
<organism evidence="2 3">
    <name type="scientific">Austropuccinia psidii MF-1</name>
    <dbReference type="NCBI Taxonomy" id="1389203"/>
    <lineage>
        <taxon>Eukaryota</taxon>
        <taxon>Fungi</taxon>
        <taxon>Dikarya</taxon>
        <taxon>Basidiomycota</taxon>
        <taxon>Pucciniomycotina</taxon>
        <taxon>Pucciniomycetes</taxon>
        <taxon>Pucciniales</taxon>
        <taxon>Sphaerophragmiaceae</taxon>
        <taxon>Austropuccinia</taxon>
    </lineage>
</organism>
<evidence type="ECO:0000256" key="1">
    <source>
        <dbReference type="SAM" id="MobiDB-lite"/>
    </source>
</evidence>
<keyword evidence="3" id="KW-1185">Reference proteome</keyword>
<proteinExistence type="predicted"/>
<evidence type="ECO:0000313" key="2">
    <source>
        <dbReference type="EMBL" id="MBW0480163.1"/>
    </source>
</evidence>
<sequence>MSSLKEDVDCLKVTSTIPDQKTKESSKKNKTNQNLPKPKSNHKSGFWRSQSEPAAMKTPPKKLPSLHPKKSPKVPNTLTNQTPKRNPLQMQEMDSPPNFKNVKDTFYIHIKALWDLKEKGSIPVPPTQNALANFYCRFSNINQLDEVVQDCGGVNLADEDEVQEFARQKLQPVKLAQGLQKLSQTYIDYIQGVDGQLGFSCWAPKLSQNHDDLYNVSCQIAAISTFQALSAGGAYNNYNMNFSLITRTGLLQKAYDHYVHYRMKEVSEKEMKNPGHYQAQASKDSSNKNWAQFPQRYRKIIEENSAHSDDEADEQKPEIYVIHTLRYRSSKANIFFWRLDQEMVKYQSLKWFKGLTNMEKRMTVDIKNVSFLPNPEEALNLKKHPDESLSDKAFNKKYRDEVTKPCVIEGESVNEEVEDGEESIDLKV</sequence>
<protein>
    <submittedName>
        <fullName evidence="2">Uncharacterized protein</fullName>
    </submittedName>
</protein>
<feature type="compositionally biased region" description="Basic and acidic residues" evidence="1">
    <location>
        <begin position="1"/>
        <end position="10"/>
    </location>
</feature>
<reference evidence="2" key="1">
    <citation type="submission" date="2021-03" db="EMBL/GenBank/DDBJ databases">
        <title>Draft genome sequence of rust myrtle Austropuccinia psidii MF-1, a brazilian biotype.</title>
        <authorList>
            <person name="Quecine M.C."/>
            <person name="Pachon D.M.R."/>
            <person name="Bonatelli M.L."/>
            <person name="Correr F.H."/>
            <person name="Franceschini L.M."/>
            <person name="Leite T.F."/>
            <person name="Margarido G.R.A."/>
            <person name="Almeida C.A."/>
            <person name="Ferrarezi J.A."/>
            <person name="Labate C.A."/>
        </authorList>
    </citation>
    <scope>NUCLEOTIDE SEQUENCE</scope>
    <source>
        <strain evidence="2">MF-1</strain>
    </source>
</reference>
<dbReference type="AlphaFoldDB" id="A0A9Q3CBW5"/>
<dbReference type="OrthoDB" id="2517477at2759"/>
<name>A0A9Q3CBW5_9BASI</name>
<dbReference type="Proteomes" id="UP000765509">
    <property type="component" value="Unassembled WGS sequence"/>
</dbReference>
<comment type="caution">
    <text evidence="2">The sequence shown here is derived from an EMBL/GenBank/DDBJ whole genome shotgun (WGS) entry which is preliminary data.</text>
</comment>